<dbReference type="InterPro" id="IPR000515">
    <property type="entry name" value="MetI-like"/>
</dbReference>
<feature type="transmembrane region" description="Helical" evidence="7">
    <location>
        <begin position="76"/>
        <end position="97"/>
    </location>
</feature>
<evidence type="ECO:0000256" key="1">
    <source>
        <dbReference type="ARBA" id="ARBA00004651"/>
    </source>
</evidence>
<dbReference type="AlphaFoldDB" id="A0A932HZ97"/>
<evidence type="ECO:0000256" key="7">
    <source>
        <dbReference type="RuleBase" id="RU363032"/>
    </source>
</evidence>
<sequence length="276" mass="29704">MLLMIWRNLCRSKTAIAGLVVVVGLVLTALTADFIAPYSFENPAAGSLQPPSLRHPFGTDPLGRDILTRVIYGTRVALFVGLGSISLAVLFGIPLGISSGYYGGWIDLLVMRLMDLILAFPTFLLAIVIMVILGPSTKNVVLALAIVRIPIFARVIRGSVLTVKELDYVSGARSISASDVRLLFRHILPNCLAPIIVTATVSIAFAILVEANLSFLGLGTQPPTPSWGFDLKQNMTSLSERPFIVVAPGLAIMFTVLGFNLFGDGLRDALDPRTRN</sequence>
<reference evidence="9" key="1">
    <citation type="submission" date="2020-07" db="EMBL/GenBank/DDBJ databases">
        <title>Huge and variable diversity of episymbiotic CPR bacteria and DPANN archaea in groundwater ecosystems.</title>
        <authorList>
            <person name="He C.Y."/>
            <person name="Keren R."/>
            <person name="Whittaker M."/>
            <person name="Farag I.F."/>
            <person name="Doudna J."/>
            <person name="Cate J.H.D."/>
            <person name="Banfield J.F."/>
        </authorList>
    </citation>
    <scope>NUCLEOTIDE SEQUENCE</scope>
    <source>
        <strain evidence="9">NC_groundwater_763_Ag_S-0.2um_68_21</strain>
    </source>
</reference>
<evidence type="ECO:0000256" key="6">
    <source>
        <dbReference type="ARBA" id="ARBA00023136"/>
    </source>
</evidence>
<dbReference type="Pfam" id="PF12911">
    <property type="entry name" value="OppC_N"/>
    <property type="match status" value="1"/>
</dbReference>
<accession>A0A932HZ97</accession>
<dbReference type="EMBL" id="JACPUR010000014">
    <property type="protein sequence ID" value="MBI3127055.1"/>
    <property type="molecule type" value="Genomic_DNA"/>
</dbReference>
<gene>
    <name evidence="9" type="ORF">HYZ11_05580</name>
</gene>
<comment type="similarity">
    <text evidence="7">Belongs to the binding-protein-dependent transport system permease family.</text>
</comment>
<evidence type="ECO:0000259" key="8">
    <source>
        <dbReference type="PROSITE" id="PS50928"/>
    </source>
</evidence>
<feature type="domain" description="ABC transmembrane type-1" evidence="8">
    <location>
        <begin position="74"/>
        <end position="263"/>
    </location>
</feature>
<comment type="subcellular location">
    <subcellularLocation>
        <location evidence="1 7">Cell membrane</location>
        <topology evidence="1 7">Multi-pass membrane protein</topology>
    </subcellularLocation>
</comment>
<feature type="transmembrane region" description="Helical" evidence="7">
    <location>
        <begin position="243"/>
        <end position="263"/>
    </location>
</feature>
<feature type="transmembrane region" description="Helical" evidence="7">
    <location>
        <begin position="191"/>
        <end position="209"/>
    </location>
</feature>
<feature type="transmembrane region" description="Helical" evidence="7">
    <location>
        <begin position="109"/>
        <end position="133"/>
    </location>
</feature>
<dbReference type="GO" id="GO:0005886">
    <property type="term" value="C:plasma membrane"/>
    <property type="evidence" value="ECO:0007669"/>
    <property type="project" value="UniProtKB-SubCell"/>
</dbReference>
<dbReference type="PROSITE" id="PS50928">
    <property type="entry name" value="ABC_TM1"/>
    <property type="match status" value="1"/>
</dbReference>
<dbReference type="Gene3D" id="1.10.3720.10">
    <property type="entry name" value="MetI-like"/>
    <property type="match status" value="1"/>
</dbReference>
<protein>
    <submittedName>
        <fullName evidence="9">ABC transporter permease</fullName>
    </submittedName>
</protein>
<dbReference type="CDD" id="cd06261">
    <property type="entry name" value="TM_PBP2"/>
    <property type="match status" value="1"/>
</dbReference>
<evidence type="ECO:0000256" key="5">
    <source>
        <dbReference type="ARBA" id="ARBA00022989"/>
    </source>
</evidence>
<dbReference type="Pfam" id="PF00528">
    <property type="entry name" value="BPD_transp_1"/>
    <property type="match status" value="1"/>
</dbReference>
<dbReference type="PANTHER" id="PTHR43386">
    <property type="entry name" value="OLIGOPEPTIDE TRANSPORT SYSTEM PERMEASE PROTEIN APPC"/>
    <property type="match status" value="1"/>
</dbReference>
<keyword evidence="5 7" id="KW-1133">Transmembrane helix</keyword>
<dbReference type="PANTHER" id="PTHR43386:SF1">
    <property type="entry name" value="D,D-DIPEPTIDE TRANSPORT SYSTEM PERMEASE PROTEIN DDPC-RELATED"/>
    <property type="match status" value="1"/>
</dbReference>
<keyword evidence="6 7" id="KW-0472">Membrane</keyword>
<proteinExistence type="inferred from homology"/>
<evidence type="ECO:0000256" key="3">
    <source>
        <dbReference type="ARBA" id="ARBA00022475"/>
    </source>
</evidence>
<keyword evidence="3" id="KW-1003">Cell membrane</keyword>
<organism evidence="9 10">
    <name type="scientific">Tectimicrobiota bacterium</name>
    <dbReference type="NCBI Taxonomy" id="2528274"/>
    <lineage>
        <taxon>Bacteria</taxon>
        <taxon>Pseudomonadati</taxon>
        <taxon>Nitrospinota/Tectimicrobiota group</taxon>
        <taxon>Candidatus Tectimicrobiota</taxon>
    </lineage>
</organism>
<evidence type="ECO:0000313" key="10">
    <source>
        <dbReference type="Proteomes" id="UP000782312"/>
    </source>
</evidence>
<evidence type="ECO:0000256" key="4">
    <source>
        <dbReference type="ARBA" id="ARBA00022692"/>
    </source>
</evidence>
<dbReference type="InterPro" id="IPR025966">
    <property type="entry name" value="OppC_N"/>
</dbReference>
<keyword evidence="4 7" id="KW-0812">Transmembrane</keyword>
<evidence type="ECO:0000313" key="9">
    <source>
        <dbReference type="EMBL" id="MBI3127055.1"/>
    </source>
</evidence>
<comment type="caution">
    <text evidence="9">The sequence shown here is derived from an EMBL/GenBank/DDBJ whole genome shotgun (WGS) entry which is preliminary data.</text>
</comment>
<dbReference type="GO" id="GO:0055085">
    <property type="term" value="P:transmembrane transport"/>
    <property type="evidence" value="ECO:0007669"/>
    <property type="project" value="InterPro"/>
</dbReference>
<keyword evidence="2 7" id="KW-0813">Transport</keyword>
<dbReference type="InterPro" id="IPR050366">
    <property type="entry name" value="BP-dependent_transpt_permease"/>
</dbReference>
<dbReference type="Proteomes" id="UP000782312">
    <property type="component" value="Unassembled WGS sequence"/>
</dbReference>
<dbReference type="InterPro" id="IPR035906">
    <property type="entry name" value="MetI-like_sf"/>
</dbReference>
<dbReference type="SUPFAM" id="SSF161098">
    <property type="entry name" value="MetI-like"/>
    <property type="match status" value="1"/>
</dbReference>
<name>A0A932HZ97_UNCTE</name>
<evidence type="ECO:0000256" key="2">
    <source>
        <dbReference type="ARBA" id="ARBA00022448"/>
    </source>
</evidence>